<gene>
    <name evidence="2" type="ORF">CN311_24055</name>
</gene>
<protein>
    <submittedName>
        <fullName evidence="2">Uncharacterized protein</fullName>
    </submittedName>
</protein>
<keyword evidence="3" id="KW-1185">Reference proteome</keyword>
<dbReference type="Proteomes" id="UP000219182">
    <property type="component" value="Unassembled WGS sequence"/>
</dbReference>
<feature type="transmembrane region" description="Helical" evidence="1">
    <location>
        <begin position="36"/>
        <end position="58"/>
    </location>
</feature>
<name>A0A2A6FAU1_9HYPH</name>
<comment type="caution">
    <text evidence="2">The sequence shown here is derived from an EMBL/GenBank/DDBJ whole genome shotgun (WGS) entry which is preliminary data.</text>
</comment>
<dbReference type="EMBL" id="NWQG01000178">
    <property type="protein sequence ID" value="PDQ18558.1"/>
    <property type="molecule type" value="Genomic_DNA"/>
</dbReference>
<feature type="transmembrane region" description="Helical" evidence="1">
    <location>
        <begin position="6"/>
        <end position="24"/>
    </location>
</feature>
<reference evidence="2 3" key="1">
    <citation type="submission" date="2017-09" db="EMBL/GenBank/DDBJ databases">
        <title>Mesorhizobum sanjuanii sp. nov. isolated from nodules of Lotus tenuis in saline-alkaline lowlands of Flooding Pampa.</title>
        <authorList>
            <person name="Sannazzaro A.I."/>
            <person name="Torres Tejerizo G.A."/>
            <person name="Fontana F."/>
            <person name="Cumpa Velazquez L.M."/>
            <person name="Hansen L."/>
            <person name="Pistorio M."/>
            <person name="Estrella M.J."/>
        </authorList>
    </citation>
    <scope>NUCLEOTIDE SEQUENCE [LARGE SCALE GENOMIC DNA]</scope>
    <source>
        <strain evidence="2 3">BSA136</strain>
    </source>
</reference>
<evidence type="ECO:0000256" key="1">
    <source>
        <dbReference type="SAM" id="Phobius"/>
    </source>
</evidence>
<dbReference type="AlphaFoldDB" id="A0A2A6FAU1"/>
<organism evidence="2 3">
    <name type="scientific">Mesorhizobium sanjuanii</name>
    <dbReference type="NCBI Taxonomy" id="2037900"/>
    <lineage>
        <taxon>Bacteria</taxon>
        <taxon>Pseudomonadati</taxon>
        <taxon>Pseudomonadota</taxon>
        <taxon>Alphaproteobacteria</taxon>
        <taxon>Hyphomicrobiales</taxon>
        <taxon>Phyllobacteriaceae</taxon>
        <taxon>Mesorhizobium</taxon>
    </lineage>
</organism>
<proteinExistence type="predicted"/>
<keyword evidence="1" id="KW-0472">Membrane</keyword>
<sequence length="79" mass="8502">MGVLGAITIATVVYVGYLFAQLLFEQKQPGNRNTLATMVGVVGVALCVAAILNVLLVIPPKQSICEIEQKVTHSNRQCF</sequence>
<keyword evidence="1" id="KW-1133">Transmembrane helix</keyword>
<evidence type="ECO:0000313" key="2">
    <source>
        <dbReference type="EMBL" id="PDQ18558.1"/>
    </source>
</evidence>
<accession>A0A2A6FAU1</accession>
<evidence type="ECO:0000313" key="3">
    <source>
        <dbReference type="Proteomes" id="UP000219182"/>
    </source>
</evidence>
<keyword evidence="1" id="KW-0812">Transmembrane</keyword>